<sequence length="124" mass="14215">MASNRQRERGAGLVWWLNTQAGMLATRRKLLAQPRTPLIGSTGKRSMDIGFINSEITYNPDFEDSRYYYNPKADTASIAWIDLVRYVREVFGAQENRRFVLGFTLCGSLMRVWEFDRLGGIASE</sequence>
<keyword evidence="3" id="KW-1185">Reference proteome</keyword>
<protein>
    <recommendedName>
        <fullName evidence="1">Fungal-type protein kinase domain-containing protein</fullName>
    </recommendedName>
</protein>
<dbReference type="EMBL" id="CABFOC020000041">
    <property type="protein sequence ID" value="CAH0051591.1"/>
    <property type="molecule type" value="Genomic_DNA"/>
</dbReference>
<name>A0A9P0EGW8_9HYPO</name>
<evidence type="ECO:0000313" key="2">
    <source>
        <dbReference type="EMBL" id="CAH0051591.1"/>
    </source>
</evidence>
<dbReference type="Proteomes" id="UP000775872">
    <property type="component" value="Unassembled WGS sequence"/>
</dbReference>
<accession>A0A9P0EGW8</accession>
<evidence type="ECO:0000313" key="3">
    <source>
        <dbReference type="Proteomes" id="UP000775872"/>
    </source>
</evidence>
<evidence type="ECO:0000259" key="1">
    <source>
        <dbReference type="Pfam" id="PF17667"/>
    </source>
</evidence>
<gene>
    <name evidence="2" type="ORF">CSOL1703_00017934</name>
</gene>
<dbReference type="PANTHER" id="PTHR38248">
    <property type="entry name" value="FUNK1 6"/>
    <property type="match status" value="1"/>
</dbReference>
<dbReference type="PANTHER" id="PTHR38248:SF2">
    <property type="entry name" value="FUNK1 11"/>
    <property type="match status" value="1"/>
</dbReference>
<feature type="domain" description="Fungal-type protein kinase" evidence="1">
    <location>
        <begin position="71"/>
        <end position="124"/>
    </location>
</feature>
<organism evidence="2 3">
    <name type="scientific">Clonostachys solani</name>
    <dbReference type="NCBI Taxonomy" id="160281"/>
    <lineage>
        <taxon>Eukaryota</taxon>
        <taxon>Fungi</taxon>
        <taxon>Dikarya</taxon>
        <taxon>Ascomycota</taxon>
        <taxon>Pezizomycotina</taxon>
        <taxon>Sordariomycetes</taxon>
        <taxon>Hypocreomycetidae</taxon>
        <taxon>Hypocreales</taxon>
        <taxon>Bionectriaceae</taxon>
        <taxon>Clonostachys</taxon>
    </lineage>
</organism>
<dbReference type="InterPro" id="IPR040976">
    <property type="entry name" value="Pkinase_fungal"/>
</dbReference>
<proteinExistence type="predicted"/>
<dbReference type="AlphaFoldDB" id="A0A9P0EGW8"/>
<reference evidence="2" key="1">
    <citation type="submission" date="2021-10" db="EMBL/GenBank/DDBJ databases">
        <authorList>
            <person name="Piombo E."/>
        </authorList>
    </citation>
    <scope>NUCLEOTIDE SEQUENCE</scope>
</reference>
<dbReference type="OrthoDB" id="5584477at2759"/>
<dbReference type="Pfam" id="PF17667">
    <property type="entry name" value="Pkinase_fungal"/>
    <property type="match status" value="1"/>
</dbReference>
<comment type="caution">
    <text evidence="2">The sequence shown here is derived from an EMBL/GenBank/DDBJ whole genome shotgun (WGS) entry which is preliminary data.</text>
</comment>